<dbReference type="AlphaFoldDB" id="A0A1S4ABG0"/>
<dbReference type="SUPFAM" id="SSF56672">
    <property type="entry name" value="DNA/RNA polymerases"/>
    <property type="match status" value="1"/>
</dbReference>
<dbReference type="KEGG" id="nta:107795721"/>
<reference evidence="1" key="1">
    <citation type="submission" date="2025-08" db="UniProtKB">
        <authorList>
            <consortium name="RefSeq"/>
        </authorList>
    </citation>
    <scope>IDENTIFICATION</scope>
</reference>
<proteinExistence type="predicted"/>
<dbReference type="PaxDb" id="4097-A0A1S4ABG0"/>
<dbReference type="STRING" id="4097.A0A1S4ABG0"/>
<name>A0A1S4ABG0_TOBAC</name>
<dbReference type="PANTHER" id="PTHR46890">
    <property type="entry name" value="NON-LTR RETROLELEMENT REVERSE TRANSCRIPTASE-LIKE PROTEIN-RELATED"/>
    <property type="match status" value="1"/>
</dbReference>
<protein>
    <recommendedName>
        <fullName evidence="2">Reverse transcriptase domain-containing protein</fullName>
    </recommendedName>
</protein>
<gene>
    <name evidence="1" type="primary">LOC107795721</name>
</gene>
<evidence type="ECO:0008006" key="2">
    <source>
        <dbReference type="Google" id="ProtNLM"/>
    </source>
</evidence>
<sequence>MSNYILNCIPNLITEDDNKMLIMMPLEEEIKEFVFRMSIDSSAGPDGFNGKLFQATWDIIKHDIIEFVTKFYSHTCITLIPKVDSPSRFEELRPISLSNYTSGFISGRLITENVMLAQEIIHDISKPNRGGNIVMKLDMAKDYDRLSWSFLIDVLNKFGFCKEWSDMIWRMFSNVCLIHKENFTSFSMNKRGLQINHLAYADDIVIFCGGNSKTVKMVMKEIRKYEKASDQLVNKDKSFFLTGPKANAHRINRLRDCIGFVDKSFPFTYLGCPIYIGRKKICYFDNMVTRVVKRLNRWQDEGGIGIKSLEDISNTLTIKRWWRFKTKPSLWADFLRAKYCPRSHPVKKKWISGNSQAWKNLLLARDKAEGNITWLINSGDCNFWWDNWTMTDPLAYSNANIVTNIGNNTNICEFISYGGWDMNKLRNILTNQMVEVISNINIGQPTDVDDVVWNITEDGQYSNKFAWHTILN</sequence>
<dbReference type="OrthoDB" id="1750433at2759"/>
<dbReference type="RefSeq" id="XP_016473883.1">
    <property type="nucleotide sequence ID" value="XM_016618397.1"/>
</dbReference>
<dbReference type="InterPro" id="IPR052343">
    <property type="entry name" value="Retrotransposon-Effector_Assoc"/>
</dbReference>
<dbReference type="PANTHER" id="PTHR46890:SF28">
    <property type="entry name" value="REVERSE TRANSCRIPTASE DOMAIN-CONTAINING PROTEIN"/>
    <property type="match status" value="1"/>
</dbReference>
<organism evidence="1">
    <name type="scientific">Nicotiana tabacum</name>
    <name type="common">Common tobacco</name>
    <dbReference type="NCBI Taxonomy" id="4097"/>
    <lineage>
        <taxon>Eukaryota</taxon>
        <taxon>Viridiplantae</taxon>
        <taxon>Streptophyta</taxon>
        <taxon>Embryophyta</taxon>
        <taxon>Tracheophyta</taxon>
        <taxon>Spermatophyta</taxon>
        <taxon>Magnoliopsida</taxon>
        <taxon>eudicotyledons</taxon>
        <taxon>Gunneridae</taxon>
        <taxon>Pentapetalae</taxon>
        <taxon>asterids</taxon>
        <taxon>lamiids</taxon>
        <taxon>Solanales</taxon>
        <taxon>Solanaceae</taxon>
        <taxon>Nicotianoideae</taxon>
        <taxon>Nicotianeae</taxon>
        <taxon>Nicotiana</taxon>
    </lineage>
</organism>
<accession>A0A1S4ABG0</accession>
<dbReference type="InterPro" id="IPR043502">
    <property type="entry name" value="DNA/RNA_pol_sf"/>
</dbReference>
<evidence type="ECO:0000313" key="1">
    <source>
        <dbReference type="RefSeq" id="XP_016473883.1"/>
    </source>
</evidence>